<evidence type="ECO:0000313" key="10">
    <source>
        <dbReference type="EMBL" id="KAG8097081.1"/>
    </source>
</evidence>
<keyword evidence="4" id="KW-0547">Nucleotide-binding</keyword>
<feature type="region of interest" description="Disordered" evidence="8">
    <location>
        <begin position="17"/>
        <end position="62"/>
    </location>
</feature>
<dbReference type="FunFam" id="1.10.510.10:FF:000258">
    <property type="entry name" value="Probable serine/threonine-protein kinase PBL8"/>
    <property type="match status" value="1"/>
</dbReference>
<keyword evidence="3" id="KW-0808">Transferase</keyword>
<proteinExistence type="predicted"/>
<dbReference type="FunFam" id="3.30.200.20:FF:000228">
    <property type="entry name" value="Serine/threonine-protein kinase BIK1"/>
    <property type="match status" value="1"/>
</dbReference>
<name>A0A8J5WTX3_ZIZPA</name>
<dbReference type="PROSITE" id="PS50011">
    <property type="entry name" value="PROTEIN_KINASE_DOM"/>
    <property type="match status" value="1"/>
</dbReference>
<keyword evidence="12" id="KW-1185">Reference proteome</keyword>
<dbReference type="EC" id="2.7.11.1" evidence="1"/>
<evidence type="ECO:0000256" key="3">
    <source>
        <dbReference type="ARBA" id="ARBA00022679"/>
    </source>
</evidence>
<keyword evidence="6" id="KW-0611">Plant defense</keyword>
<feature type="domain" description="Protein kinase" evidence="9">
    <location>
        <begin position="106"/>
        <end position="387"/>
    </location>
</feature>
<dbReference type="CDD" id="cd14066">
    <property type="entry name" value="STKc_IRAK"/>
    <property type="match status" value="1"/>
</dbReference>
<evidence type="ECO:0000259" key="9">
    <source>
        <dbReference type="PROSITE" id="PS50011"/>
    </source>
</evidence>
<dbReference type="GO" id="GO:0004674">
    <property type="term" value="F:protein serine/threonine kinase activity"/>
    <property type="evidence" value="ECO:0007669"/>
    <property type="project" value="UniProtKB-KW"/>
</dbReference>
<protein>
    <recommendedName>
        <fullName evidence="1">non-specific serine/threonine protein kinase</fullName>
        <ecNumber evidence="1">2.7.11.1</ecNumber>
    </recommendedName>
</protein>
<dbReference type="InterPro" id="IPR008271">
    <property type="entry name" value="Ser/Thr_kinase_AS"/>
</dbReference>
<accession>A0A8J5WTX3</accession>
<sequence length="441" mass="48112">MAKPGWSSLFGCFSSRHGGAGAGADGGRRKKGGGGGKKKKVAAARRQQHHHHQQQQRKLQSRLSFSDLSGSALGGMVSPEDLSLSLAGSNLHIFTIAELRAITRDFSMTNFIGEGGFGPVYKGFVDEKVRPGLRAQPVAVKLLDLEGTQGHNEWLTEVIFLGQLRHPHLVKLVGYCYEDEHRLLVYEFMTRGSLEKHLFKKYAASLPWSTRLKIAIGAAKGLAFLHEAEKPVIYRDFKTSNILLDSDFKAKLSDFGLAKDGPEEDETHVSTRVMGTQGYAAPEYIMTGHLTAKSDVYGFGVVLLELLTGRKSVDKNRPPREQNLVEWARPYLTDARRLDRVMDRNLAGQYPARSAQKAAALAHRCVSLNPKSRPHMSAVVEALEPLLALDDVDGLVGTFVYVAPPDDGDSSGSGSRRRAGRRSSDSPADQSAAAAAVVQPE</sequence>
<evidence type="ECO:0000256" key="7">
    <source>
        <dbReference type="ARBA" id="ARBA00022840"/>
    </source>
</evidence>
<dbReference type="PANTHER" id="PTHR45621">
    <property type="entry name" value="OS01G0588500 PROTEIN-RELATED"/>
    <property type="match status" value="1"/>
</dbReference>
<dbReference type="InterPro" id="IPR000719">
    <property type="entry name" value="Prot_kinase_dom"/>
</dbReference>
<evidence type="ECO:0000256" key="4">
    <source>
        <dbReference type="ARBA" id="ARBA00022741"/>
    </source>
</evidence>
<dbReference type="GO" id="GO:0006952">
    <property type="term" value="P:defense response"/>
    <property type="evidence" value="ECO:0007669"/>
    <property type="project" value="UniProtKB-KW"/>
</dbReference>
<organism evidence="10 12">
    <name type="scientific">Zizania palustris</name>
    <name type="common">Northern wild rice</name>
    <dbReference type="NCBI Taxonomy" id="103762"/>
    <lineage>
        <taxon>Eukaryota</taxon>
        <taxon>Viridiplantae</taxon>
        <taxon>Streptophyta</taxon>
        <taxon>Embryophyta</taxon>
        <taxon>Tracheophyta</taxon>
        <taxon>Spermatophyta</taxon>
        <taxon>Magnoliopsida</taxon>
        <taxon>Liliopsida</taxon>
        <taxon>Poales</taxon>
        <taxon>Poaceae</taxon>
        <taxon>BOP clade</taxon>
        <taxon>Oryzoideae</taxon>
        <taxon>Oryzeae</taxon>
        <taxon>Zizaniinae</taxon>
        <taxon>Zizania</taxon>
    </lineage>
</organism>
<keyword evidence="7" id="KW-0067">ATP-binding</keyword>
<dbReference type="EMBL" id="JAAALK010000079">
    <property type="protein sequence ID" value="KAG8097081.1"/>
    <property type="molecule type" value="Genomic_DNA"/>
</dbReference>
<dbReference type="EMBL" id="JAAALK010000079">
    <property type="protein sequence ID" value="KAG8097098.1"/>
    <property type="molecule type" value="Genomic_DNA"/>
</dbReference>
<reference evidence="10" key="1">
    <citation type="journal article" date="2021" name="bioRxiv">
        <title>Whole Genome Assembly and Annotation of Northern Wild Rice, Zizania palustris L., Supports a Whole Genome Duplication in the Zizania Genus.</title>
        <authorList>
            <person name="Haas M."/>
            <person name="Kono T."/>
            <person name="Macchietto M."/>
            <person name="Millas R."/>
            <person name="McGilp L."/>
            <person name="Shao M."/>
            <person name="Duquette J."/>
            <person name="Hirsch C.N."/>
            <person name="Kimball J."/>
        </authorList>
    </citation>
    <scope>NUCLEOTIDE SEQUENCE</scope>
    <source>
        <tissue evidence="10">Fresh leaf tissue</tissue>
    </source>
</reference>
<evidence type="ECO:0000313" key="11">
    <source>
        <dbReference type="EMBL" id="KAG8097098.1"/>
    </source>
</evidence>
<dbReference type="InterPro" id="IPR001245">
    <property type="entry name" value="Ser-Thr/Tyr_kinase_cat_dom"/>
</dbReference>
<dbReference type="InterPro" id="IPR050823">
    <property type="entry name" value="Plant_Ser_Thr_Prot_Kinase"/>
</dbReference>
<feature type="compositionally biased region" description="Low complexity" evidence="8">
    <location>
        <begin position="425"/>
        <end position="441"/>
    </location>
</feature>
<evidence type="ECO:0000256" key="2">
    <source>
        <dbReference type="ARBA" id="ARBA00022527"/>
    </source>
</evidence>
<dbReference type="OrthoDB" id="4062651at2759"/>
<keyword evidence="2" id="KW-0723">Serine/threonine-protein kinase</keyword>
<evidence type="ECO:0000256" key="6">
    <source>
        <dbReference type="ARBA" id="ARBA00022821"/>
    </source>
</evidence>
<keyword evidence="5" id="KW-0418">Kinase</keyword>
<evidence type="ECO:0000256" key="5">
    <source>
        <dbReference type="ARBA" id="ARBA00022777"/>
    </source>
</evidence>
<evidence type="ECO:0000313" key="12">
    <source>
        <dbReference type="Proteomes" id="UP000729402"/>
    </source>
</evidence>
<dbReference type="Pfam" id="PF07714">
    <property type="entry name" value="PK_Tyr_Ser-Thr"/>
    <property type="match status" value="1"/>
</dbReference>
<feature type="region of interest" description="Disordered" evidence="8">
    <location>
        <begin position="403"/>
        <end position="441"/>
    </location>
</feature>
<dbReference type="GO" id="GO:0005524">
    <property type="term" value="F:ATP binding"/>
    <property type="evidence" value="ECO:0007669"/>
    <property type="project" value="UniProtKB-KW"/>
</dbReference>
<dbReference type="AlphaFoldDB" id="A0A8J5WTX3"/>
<dbReference type="Proteomes" id="UP000729402">
    <property type="component" value="Unassembled WGS sequence"/>
</dbReference>
<comment type="caution">
    <text evidence="10">The sequence shown here is derived from an EMBL/GenBank/DDBJ whole genome shotgun (WGS) entry which is preliminary data.</text>
</comment>
<gene>
    <name evidence="10" type="ORF">GUJ93_ZPchr0013g36657</name>
    <name evidence="11" type="ORF">GUJ93_ZPchr0013g37029</name>
</gene>
<evidence type="ECO:0000256" key="8">
    <source>
        <dbReference type="SAM" id="MobiDB-lite"/>
    </source>
</evidence>
<reference evidence="10" key="2">
    <citation type="submission" date="2021-02" db="EMBL/GenBank/DDBJ databases">
        <authorList>
            <person name="Kimball J.A."/>
            <person name="Haas M.W."/>
            <person name="Macchietto M."/>
            <person name="Kono T."/>
            <person name="Duquette J."/>
            <person name="Shao M."/>
        </authorList>
    </citation>
    <scope>NUCLEOTIDE SEQUENCE</scope>
    <source>
        <tissue evidence="10">Fresh leaf tissue</tissue>
    </source>
</reference>
<evidence type="ECO:0000256" key="1">
    <source>
        <dbReference type="ARBA" id="ARBA00012513"/>
    </source>
</evidence>
<feature type="compositionally biased region" description="Basic residues" evidence="8">
    <location>
        <begin position="28"/>
        <end position="55"/>
    </location>
</feature>
<dbReference type="PROSITE" id="PS00108">
    <property type="entry name" value="PROTEIN_KINASE_ST"/>
    <property type="match status" value="1"/>
</dbReference>